<keyword evidence="7 9" id="KW-1133">Transmembrane helix</keyword>
<dbReference type="SUPFAM" id="SSF90123">
    <property type="entry name" value="ABC transporter transmembrane region"/>
    <property type="match status" value="1"/>
</dbReference>
<keyword evidence="5" id="KW-0547">Nucleotide-binding</keyword>
<keyword evidence="3" id="KW-1003">Cell membrane</keyword>
<dbReference type="InterPro" id="IPR039421">
    <property type="entry name" value="Type_1_exporter"/>
</dbReference>
<feature type="transmembrane region" description="Helical" evidence="9">
    <location>
        <begin position="59"/>
        <end position="77"/>
    </location>
</feature>
<keyword evidence="4 9" id="KW-0812">Transmembrane</keyword>
<dbReference type="SMART" id="SM00382">
    <property type="entry name" value="AAA"/>
    <property type="match status" value="1"/>
</dbReference>
<evidence type="ECO:0000313" key="13">
    <source>
        <dbReference type="Proteomes" id="UP000562464"/>
    </source>
</evidence>
<dbReference type="InterPro" id="IPR017871">
    <property type="entry name" value="ABC_transporter-like_CS"/>
</dbReference>
<proteinExistence type="predicted"/>
<dbReference type="InterPro" id="IPR003439">
    <property type="entry name" value="ABC_transporter-like_ATP-bd"/>
</dbReference>
<dbReference type="InterPro" id="IPR036640">
    <property type="entry name" value="ABC1_TM_sf"/>
</dbReference>
<feature type="transmembrane region" description="Helical" evidence="9">
    <location>
        <begin position="247"/>
        <end position="268"/>
    </location>
</feature>
<evidence type="ECO:0000256" key="2">
    <source>
        <dbReference type="ARBA" id="ARBA00022448"/>
    </source>
</evidence>
<dbReference type="GO" id="GO:0005524">
    <property type="term" value="F:ATP binding"/>
    <property type="evidence" value="ECO:0007669"/>
    <property type="project" value="UniProtKB-KW"/>
</dbReference>
<dbReference type="Gene3D" id="1.20.1560.10">
    <property type="entry name" value="ABC transporter type 1, transmembrane domain"/>
    <property type="match status" value="1"/>
</dbReference>
<feature type="transmembrane region" description="Helical" evidence="9">
    <location>
        <begin position="162"/>
        <end position="179"/>
    </location>
</feature>
<dbReference type="GO" id="GO:0015421">
    <property type="term" value="F:ABC-type oligopeptide transporter activity"/>
    <property type="evidence" value="ECO:0007669"/>
    <property type="project" value="TreeGrafter"/>
</dbReference>
<feature type="transmembrane region" description="Helical" evidence="9">
    <location>
        <begin position="280"/>
        <end position="301"/>
    </location>
</feature>
<dbReference type="EMBL" id="JACHHV010000031">
    <property type="protein sequence ID" value="MBB5888580.1"/>
    <property type="molecule type" value="Genomic_DNA"/>
</dbReference>
<dbReference type="Gene3D" id="3.40.50.300">
    <property type="entry name" value="P-loop containing nucleotide triphosphate hydrolases"/>
    <property type="match status" value="1"/>
</dbReference>
<feature type="domain" description="ABC transporter" evidence="10">
    <location>
        <begin position="336"/>
        <end position="571"/>
    </location>
</feature>
<dbReference type="FunFam" id="3.40.50.300:FF:000221">
    <property type="entry name" value="Multidrug ABC transporter ATP-binding protein"/>
    <property type="match status" value="1"/>
</dbReference>
<dbReference type="InterPro" id="IPR011527">
    <property type="entry name" value="ABC1_TM_dom"/>
</dbReference>
<keyword evidence="2" id="KW-0813">Transport</keyword>
<dbReference type="GO" id="GO:0005886">
    <property type="term" value="C:plasma membrane"/>
    <property type="evidence" value="ECO:0007669"/>
    <property type="project" value="UniProtKB-SubCell"/>
</dbReference>
<evidence type="ECO:0000259" key="10">
    <source>
        <dbReference type="PROSITE" id="PS50893"/>
    </source>
</evidence>
<dbReference type="SUPFAM" id="SSF52540">
    <property type="entry name" value="P-loop containing nucleoside triphosphate hydrolases"/>
    <property type="match status" value="1"/>
</dbReference>
<dbReference type="Proteomes" id="UP000562464">
    <property type="component" value="Unassembled WGS sequence"/>
</dbReference>
<evidence type="ECO:0000256" key="4">
    <source>
        <dbReference type="ARBA" id="ARBA00022692"/>
    </source>
</evidence>
<keyword evidence="8 9" id="KW-0472">Membrane</keyword>
<comment type="subcellular location">
    <subcellularLocation>
        <location evidence="1">Cell membrane</location>
        <topology evidence="1">Multi-pass membrane protein</topology>
    </subcellularLocation>
</comment>
<dbReference type="PANTHER" id="PTHR43394:SF1">
    <property type="entry name" value="ATP-BINDING CASSETTE SUB-FAMILY B MEMBER 10, MITOCHONDRIAL"/>
    <property type="match status" value="1"/>
</dbReference>
<keyword evidence="6 12" id="KW-0067">ATP-binding</keyword>
<sequence length="603" mass="68055">MRPLHQLWWYFKEEKKSYGLGIFALFCVALTHLIPPIIIGRFIDNIAKRNLTVRLMAEYLLVLLITAGVEYFFRYFWTINLRGAAFKLEKVLRARLFSHFLSMDRLFFQRNRTGDLMAHATNDLNAIRDMAGSGILTLADSFMSGGTTIIAMLVVIDWRLTLLAILPMPLLALVAKILGDRIHTTFDHAQATFSEMNDKVQEGISGIKAIKSFGEEEQDKKNFQAHLRRVDKAFNDVNFIDSLYDPLINLIVGLSYALTIFLGGYYVLHHVISIGQLVSFFAYISNLVWPMFAIGQLFNLIERGSASLTRVDRLLAQKAESKVMNGKLKMPESGDLHFDVEVFEYPGEDRHYLEGVEFTLRKGQVLGLVGRTGAGKSSVIKLLMREYDDYSGHIDYAGRNIMAYQLDEYLPSVGYVPQEHFLFSTTVRDNIRFAKMGATQAEVELAAKVAGIHEDILTFSEGYDTLVGERGVSLSGGQKQRLSIARAILIDPKILILDDALSAVDAKTENLILTELGKIRANSATLIVSHRLSSVMKADEILVLDEGKVVERGTHEQLILAHGWYSQMWQMQQIESKLGREETEMDILLDEVEIITNVERKGN</sequence>
<name>A0A841CBM8_9LACT</name>
<comment type="caution">
    <text evidence="12">The sequence shown here is derived from an EMBL/GenBank/DDBJ whole genome shotgun (WGS) entry which is preliminary data.</text>
</comment>
<dbReference type="Pfam" id="PF00005">
    <property type="entry name" value="ABC_tran"/>
    <property type="match status" value="1"/>
</dbReference>
<dbReference type="PROSITE" id="PS50929">
    <property type="entry name" value="ABC_TM1F"/>
    <property type="match status" value="1"/>
</dbReference>
<evidence type="ECO:0000313" key="12">
    <source>
        <dbReference type="EMBL" id="MBB5888580.1"/>
    </source>
</evidence>
<dbReference type="RefSeq" id="WP_183540773.1">
    <property type="nucleotide sequence ID" value="NZ_JACHHV010000031.1"/>
</dbReference>
<reference evidence="12 13" key="1">
    <citation type="submission" date="2020-08" db="EMBL/GenBank/DDBJ databases">
        <title>Genomic Encyclopedia of Type Strains, Phase IV (KMG-IV): sequencing the most valuable type-strain genomes for metagenomic binning, comparative biology and taxonomic classification.</title>
        <authorList>
            <person name="Goeker M."/>
        </authorList>
    </citation>
    <scope>NUCLEOTIDE SEQUENCE [LARGE SCALE GENOMIC DNA]</scope>
    <source>
        <strain evidence="12 13">DSM 14925</strain>
    </source>
</reference>
<dbReference type="FunFam" id="1.20.1560.10:FF:000011">
    <property type="entry name" value="Multidrug ABC transporter ATP-binding protein"/>
    <property type="match status" value="1"/>
</dbReference>
<feature type="transmembrane region" description="Helical" evidence="9">
    <location>
        <begin position="20"/>
        <end position="39"/>
    </location>
</feature>
<dbReference type="AlphaFoldDB" id="A0A841CBM8"/>
<dbReference type="GO" id="GO:0016887">
    <property type="term" value="F:ATP hydrolysis activity"/>
    <property type="evidence" value="ECO:0007669"/>
    <property type="project" value="InterPro"/>
</dbReference>
<dbReference type="PROSITE" id="PS00211">
    <property type="entry name" value="ABC_TRANSPORTER_1"/>
    <property type="match status" value="1"/>
</dbReference>
<organism evidence="12 13">
    <name type="scientific">Lactovum miscens</name>
    <dbReference type="NCBI Taxonomy" id="190387"/>
    <lineage>
        <taxon>Bacteria</taxon>
        <taxon>Bacillati</taxon>
        <taxon>Bacillota</taxon>
        <taxon>Bacilli</taxon>
        <taxon>Lactobacillales</taxon>
        <taxon>Streptococcaceae</taxon>
        <taxon>Lactovum</taxon>
    </lineage>
</organism>
<dbReference type="CDD" id="cd18541">
    <property type="entry name" value="ABC_6TM_TmrB_like"/>
    <property type="match status" value="1"/>
</dbReference>
<keyword evidence="13" id="KW-1185">Reference proteome</keyword>
<feature type="domain" description="ABC transmembrane type-1" evidence="11">
    <location>
        <begin position="20"/>
        <end position="303"/>
    </location>
</feature>
<accession>A0A841CBM8</accession>
<feature type="transmembrane region" description="Helical" evidence="9">
    <location>
        <begin position="135"/>
        <end position="156"/>
    </location>
</feature>
<evidence type="ECO:0000256" key="9">
    <source>
        <dbReference type="SAM" id="Phobius"/>
    </source>
</evidence>
<dbReference type="PROSITE" id="PS50893">
    <property type="entry name" value="ABC_TRANSPORTER_2"/>
    <property type="match status" value="1"/>
</dbReference>
<dbReference type="InterPro" id="IPR003593">
    <property type="entry name" value="AAA+_ATPase"/>
</dbReference>
<dbReference type="InterPro" id="IPR027417">
    <property type="entry name" value="P-loop_NTPase"/>
</dbReference>
<protein>
    <submittedName>
        <fullName evidence="12">ATP-binding cassette subfamily B protein/ATP-binding cassette subfamily C protein</fullName>
    </submittedName>
</protein>
<evidence type="ECO:0000256" key="7">
    <source>
        <dbReference type="ARBA" id="ARBA00022989"/>
    </source>
</evidence>
<evidence type="ECO:0000256" key="8">
    <source>
        <dbReference type="ARBA" id="ARBA00023136"/>
    </source>
</evidence>
<evidence type="ECO:0000259" key="11">
    <source>
        <dbReference type="PROSITE" id="PS50929"/>
    </source>
</evidence>
<evidence type="ECO:0000256" key="3">
    <source>
        <dbReference type="ARBA" id="ARBA00022475"/>
    </source>
</evidence>
<dbReference type="Pfam" id="PF00664">
    <property type="entry name" value="ABC_membrane"/>
    <property type="match status" value="1"/>
</dbReference>
<gene>
    <name evidence="12" type="ORF">HNQ37_001481</name>
</gene>
<dbReference type="PANTHER" id="PTHR43394">
    <property type="entry name" value="ATP-DEPENDENT PERMEASE MDL1, MITOCHONDRIAL"/>
    <property type="match status" value="1"/>
</dbReference>
<evidence type="ECO:0000256" key="1">
    <source>
        <dbReference type="ARBA" id="ARBA00004651"/>
    </source>
</evidence>
<evidence type="ECO:0000256" key="5">
    <source>
        <dbReference type="ARBA" id="ARBA00022741"/>
    </source>
</evidence>
<evidence type="ECO:0000256" key="6">
    <source>
        <dbReference type="ARBA" id="ARBA00022840"/>
    </source>
</evidence>